<dbReference type="Proteomes" id="UP001187192">
    <property type="component" value="Unassembled WGS sequence"/>
</dbReference>
<feature type="transmembrane region" description="Helical" evidence="1">
    <location>
        <begin position="60"/>
        <end position="79"/>
    </location>
</feature>
<sequence length="270" mass="30222">MAEKSSAYTTTYNRFTSLAKLSVRFLELCVALALLAWIFARIPLAVEISGDCFRQFSGVFSNPLFVFFLCHVILVSLMANSGQFSGWGRTIAGDANAELYDAVVNCEDETRIVSDAAENDVASRETEEIVYEDKQVVSEENMTAITGGETPEASAESGPDSDCPRVLYRRWQSENFERESADDNSETLRRSESDKCLDIVVSGKEEINPITGDSHPHDELSDEDFNRTVEAFIAKQLKFRRQEDVYDAVSLSCGGIKSYELTKAKLHYQR</sequence>
<evidence type="ECO:0000313" key="3">
    <source>
        <dbReference type="Proteomes" id="UP001187192"/>
    </source>
</evidence>
<comment type="caution">
    <text evidence="2">The sequence shown here is derived from an EMBL/GenBank/DDBJ whole genome shotgun (WGS) entry which is preliminary data.</text>
</comment>
<evidence type="ECO:0000313" key="2">
    <source>
        <dbReference type="EMBL" id="GMN29385.1"/>
    </source>
</evidence>
<reference evidence="2" key="1">
    <citation type="submission" date="2023-07" db="EMBL/GenBank/DDBJ databases">
        <title>draft genome sequence of fig (Ficus carica).</title>
        <authorList>
            <person name="Takahashi T."/>
            <person name="Nishimura K."/>
        </authorList>
    </citation>
    <scope>NUCLEOTIDE SEQUENCE</scope>
</reference>
<dbReference type="AlphaFoldDB" id="A0AA87ZD36"/>
<dbReference type="PANTHER" id="PTHR33640:SF3">
    <property type="entry name" value="DUF4408 DOMAIN-CONTAINING PROTEIN"/>
    <property type="match status" value="1"/>
</dbReference>
<gene>
    <name evidence="2" type="ORF">TIFTF001_002424</name>
</gene>
<accession>A0AA87ZD36</accession>
<dbReference type="EMBL" id="BTGU01000002">
    <property type="protein sequence ID" value="GMN29385.1"/>
    <property type="molecule type" value="Genomic_DNA"/>
</dbReference>
<proteinExistence type="predicted"/>
<protein>
    <submittedName>
        <fullName evidence="2">Uncharacterized protein</fullName>
    </submittedName>
</protein>
<keyword evidence="1" id="KW-0472">Membrane</keyword>
<name>A0AA87ZD36_FICCA</name>
<keyword evidence="1" id="KW-1133">Transmembrane helix</keyword>
<organism evidence="2 3">
    <name type="scientific">Ficus carica</name>
    <name type="common">Common fig</name>
    <dbReference type="NCBI Taxonomy" id="3494"/>
    <lineage>
        <taxon>Eukaryota</taxon>
        <taxon>Viridiplantae</taxon>
        <taxon>Streptophyta</taxon>
        <taxon>Embryophyta</taxon>
        <taxon>Tracheophyta</taxon>
        <taxon>Spermatophyta</taxon>
        <taxon>Magnoliopsida</taxon>
        <taxon>eudicotyledons</taxon>
        <taxon>Gunneridae</taxon>
        <taxon>Pentapetalae</taxon>
        <taxon>rosids</taxon>
        <taxon>fabids</taxon>
        <taxon>Rosales</taxon>
        <taxon>Moraceae</taxon>
        <taxon>Ficeae</taxon>
        <taxon>Ficus</taxon>
    </lineage>
</organism>
<keyword evidence="1" id="KW-0812">Transmembrane</keyword>
<keyword evidence="3" id="KW-1185">Reference proteome</keyword>
<dbReference type="PANTHER" id="PTHR33640">
    <property type="entry name" value="TRANSMEMBRANE PROTEIN"/>
    <property type="match status" value="1"/>
</dbReference>
<evidence type="ECO:0000256" key="1">
    <source>
        <dbReference type="SAM" id="Phobius"/>
    </source>
</evidence>
<feature type="transmembrane region" description="Helical" evidence="1">
    <location>
        <begin position="21"/>
        <end position="40"/>
    </location>
</feature>